<evidence type="ECO:0000313" key="4">
    <source>
        <dbReference type="Proteomes" id="UP000721954"/>
    </source>
</evidence>
<feature type="region of interest" description="Disordered" evidence="1">
    <location>
        <begin position="1"/>
        <end position="20"/>
    </location>
</feature>
<keyword evidence="2" id="KW-0472">Membrane</keyword>
<feature type="transmembrane region" description="Helical" evidence="2">
    <location>
        <begin position="357"/>
        <end position="376"/>
    </location>
</feature>
<organism evidence="3 4">
    <name type="scientific">Streptomyces smyrnaeus</name>
    <dbReference type="NCBI Taxonomy" id="1387713"/>
    <lineage>
        <taxon>Bacteria</taxon>
        <taxon>Bacillati</taxon>
        <taxon>Actinomycetota</taxon>
        <taxon>Actinomycetes</taxon>
        <taxon>Kitasatosporales</taxon>
        <taxon>Streptomycetaceae</taxon>
        <taxon>Streptomyces</taxon>
    </lineage>
</organism>
<dbReference type="Proteomes" id="UP000721954">
    <property type="component" value="Unassembled WGS sequence"/>
</dbReference>
<evidence type="ECO:0000256" key="1">
    <source>
        <dbReference type="SAM" id="MobiDB-lite"/>
    </source>
</evidence>
<feature type="region of interest" description="Disordered" evidence="1">
    <location>
        <begin position="386"/>
        <end position="419"/>
    </location>
</feature>
<evidence type="ECO:0000256" key="2">
    <source>
        <dbReference type="SAM" id="Phobius"/>
    </source>
</evidence>
<feature type="transmembrane region" description="Helical" evidence="2">
    <location>
        <begin position="269"/>
        <end position="291"/>
    </location>
</feature>
<proteinExistence type="predicted"/>
<dbReference type="EMBL" id="JAFFZM010000012">
    <property type="protein sequence ID" value="MBO8200772.1"/>
    <property type="molecule type" value="Genomic_DNA"/>
</dbReference>
<sequence length="419" mass="45090">MAEGKATFREQNPATGQEDRARVLGLIVEPGMADETARRLADDLPAALEEADGSHSRSDGGWKVEVITEFLPLDAEGCLRLLDIARDQRRARGWDVVVVLTELPRRAGKLPILADCAPEHGVGLVSLPALGASRLRHRMRAVLVHLVTGCLSGEQDAGRHTTGETMRAALPSGRYRLIDEREAGREREEQQDQRAVDANVRLDGVGLHYALPGWRGKGRLLAGMVRANRPWRLVPSLSPALAAAVAGAAFGIFYSSIWQLADVSSTLRLAGVNALAIGAMIAWLILANGLWERSPDRRLRLLSALYNAATLVTITCGVVYMFLLLLTATFLAALVVVPFNYLSSVLHHPAGASDLVTVAWLAACLGTLAGALGSGLSDENAVREAAYSKRERQRQHRRAAQEARAQQESSSTEPAAGSA</sequence>
<feature type="transmembrane region" description="Helical" evidence="2">
    <location>
        <begin position="311"/>
        <end position="337"/>
    </location>
</feature>
<evidence type="ECO:0000313" key="3">
    <source>
        <dbReference type="EMBL" id="MBO8200772.1"/>
    </source>
</evidence>
<protein>
    <submittedName>
        <fullName evidence="3">Uncharacterized protein</fullName>
    </submittedName>
</protein>
<accession>A0ABS3XZD9</accession>
<feature type="transmembrane region" description="Helical" evidence="2">
    <location>
        <begin position="233"/>
        <end position="257"/>
    </location>
</feature>
<keyword evidence="4" id="KW-1185">Reference proteome</keyword>
<comment type="caution">
    <text evidence="3">The sequence shown here is derived from an EMBL/GenBank/DDBJ whole genome shotgun (WGS) entry which is preliminary data.</text>
</comment>
<keyword evidence="2" id="KW-0812">Transmembrane</keyword>
<keyword evidence="2" id="KW-1133">Transmembrane helix</keyword>
<name>A0ABS3XZD9_9ACTN</name>
<reference evidence="3 4" key="1">
    <citation type="submission" date="2021-02" db="EMBL/GenBank/DDBJ databases">
        <title>Streptomyces spirodelae sp. nov., isolated from duckweed.</title>
        <authorList>
            <person name="Saimee Y."/>
            <person name="Duangmal K."/>
        </authorList>
    </citation>
    <scope>NUCLEOTIDE SEQUENCE [LARGE SCALE GENOMIC DNA]</scope>
    <source>
        <strain evidence="3 4">DSM 42105</strain>
    </source>
</reference>
<gene>
    <name evidence="3" type="ORF">JW613_21015</name>
</gene>